<proteinExistence type="predicted"/>
<feature type="coiled-coil region" evidence="1">
    <location>
        <begin position="398"/>
        <end position="459"/>
    </location>
</feature>
<protein>
    <submittedName>
        <fullName evidence="4">ATPase involved in DNA repair</fullName>
    </submittedName>
</protein>
<name>A0A6J4JI91_9CYAN</name>
<evidence type="ECO:0000256" key="2">
    <source>
        <dbReference type="SAM" id="MobiDB-lite"/>
    </source>
</evidence>
<feature type="compositionally biased region" description="Polar residues" evidence="2">
    <location>
        <begin position="192"/>
        <end position="206"/>
    </location>
</feature>
<keyword evidence="3" id="KW-0812">Transmembrane</keyword>
<sequence length="904" mass="100884">MYFSSSTVGSVVGSVINTAGAGISAIAGTAAAAIGGTAASRQMVATAEAAAAAVGREFNSAIDPVSIRENVEEYIEALRPPELNIKAIRQEFENLLNDPNLKELAGSDRLSNINRQTFVDLISSRSDLSKRDVNRLADQLEGAWKNTVGQMQPQKDSMAELVNYLKSAAPTQLLGDQLGQKVDQLIQELRKGSQSQNDQSKDQPQATGPVAQAMTLGVNSLIGMVMGRTDLSDFDVEKIINQLQKLRGVATDQVGKIADKVGVDTPTLPFSTVRADVENYLLNTYSWQMNPQTVAKDFRDVLYDAEADPEAVVRELEQLNRSDFAALLQQRGVFTQAKIREISNTLEAIRQEVLLEARAAAERGHALGLLEQVENYILTTPKADLTPEKIQLNFKPILEDTDADYEHLSARLSQFDNESLARILKQRTDLTPGEVELTLNELGSARDRVLRESQELQEAAKARIEAQWLKVKSFLRDTGKQELNPDGIERDLKTLLDDPQAGISALRARSAFFDRDTLVQILNQREDLNEEQINQTLDKIEGAWTRVTHTPQKIAGKAKEQYDDATSALADYLRSTGKEELNPEGIQRDLTTLLDNPQAGVYRLRKRLSQVDRDTLVKLLSQRQDLSEQQVNQIIDQVQSTLRTILKAPRRFATRTGRQVQDFQSTITDYLRSTGKDELNPEGIQRDMQLLLHDPRAGVSSLSDRLSHFDRSTITALLSQRGDISEGEVNRIVEQIMGVREQVMGQLQNLQQSIQYSIDRVFAKIRNYLNSLDRPELNYDGIRSDFRKLFDDPQAGFDALRARLSQFDRDTLVAVMSSREDISEADANRLIDQIERTRNSVLQRAERLQLEAQRRVDEVKHQAQRQAEETRKAAATAAWWLFGTAVVSGIFSALAGYIGVGTSV</sequence>
<dbReference type="EMBL" id="CADCTM010000559">
    <property type="protein sequence ID" value="CAA9277848.1"/>
    <property type="molecule type" value="Genomic_DNA"/>
</dbReference>
<evidence type="ECO:0000256" key="1">
    <source>
        <dbReference type="SAM" id="Coils"/>
    </source>
</evidence>
<gene>
    <name evidence="4" type="ORF">AVDCRST_MAG92-3340</name>
</gene>
<organism evidence="4">
    <name type="scientific">uncultured Coleofasciculus sp</name>
    <dbReference type="NCBI Taxonomy" id="1267456"/>
    <lineage>
        <taxon>Bacteria</taxon>
        <taxon>Bacillati</taxon>
        <taxon>Cyanobacteriota</taxon>
        <taxon>Cyanophyceae</taxon>
        <taxon>Coleofasciculales</taxon>
        <taxon>Coleofasciculaceae</taxon>
        <taxon>Coleofasciculus</taxon>
        <taxon>environmental samples</taxon>
    </lineage>
</organism>
<keyword evidence="1" id="KW-0175">Coiled coil</keyword>
<keyword evidence="3" id="KW-1133">Transmembrane helix</keyword>
<evidence type="ECO:0000256" key="3">
    <source>
        <dbReference type="SAM" id="Phobius"/>
    </source>
</evidence>
<accession>A0A6J4JI91</accession>
<keyword evidence="3" id="KW-0472">Membrane</keyword>
<feature type="region of interest" description="Disordered" evidence="2">
    <location>
        <begin position="190"/>
        <end position="210"/>
    </location>
</feature>
<evidence type="ECO:0000313" key="4">
    <source>
        <dbReference type="EMBL" id="CAA9277848.1"/>
    </source>
</evidence>
<feature type="coiled-coil region" evidence="1">
    <location>
        <begin position="831"/>
        <end position="869"/>
    </location>
</feature>
<reference evidence="4" key="1">
    <citation type="submission" date="2020-02" db="EMBL/GenBank/DDBJ databases">
        <authorList>
            <person name="Meier V. D."/>
        </authorList>
    </citation>
    <scope>NUCLEOTIDE SEQUENCE</scope>
    <source>
        <strain evidence="4">AVDCRST_MAG92</strain>
    </source>
</reference>
<feature type="transmembrane region" description="Helical" evidence="3">
    <location>
        <begin position="877"/>
        <end position="900"/>
    </location>
</feature>
<dbReference type="AlphaFoldDB" id="A0A6J4JI91"/>